<proteinExistence type="predicted"/>
<keyword evidence="1" id="KW-0805">Transcription regulation</keyword>
<dbReference type="Pfam" id="PF01638">
    <property type="entry name" value="HxlR"/>
    <property type="match status" value="1"/>
</dbReference>
<dbReference type="AlphaFoldDB" id="A0A2K9PWZ8"/>
<dbReference type="PROSITE" id="PS51118">
    <property type="entry name" value="HTH_HXLR"/>
    <property type="match status" value="1"/>
</dbReference>
<dbReference type="Proteomes" id="UP000235826">
    <property type="component" value="Chromosome"/>
</dbReference>
<evidence type="ECO:0000256" key="2">
    <source>
        <dbReference type="ARBA" id="ARBA00023125"/>
    </source>
</evidence>
<dbReference type="PANTHER" id="PTHR33204">
    <property type="entry name" value="TRANSCRIPTIONAL REGULATOR, MARR FAMILY"/>
    <property type="match status" value="1"/>
</dbReference>
<dbReference type="GO" id="GO:0003677">
    <property type="term" value="F:DNA binding"/>
    <property type="evidence" value="ECO:0007669"/>
    <property type="project" value="UniProtKB-KW"/>
</dbReference>
<evidence type="ECO:0000256" key="3">
    <source>
        <dbReference type="ARBA" id="ARBA00023163"/>
    </source>
</evidence>
<keyword evidence="3" id="KW-0804">Transcription</keyword>
<evidence type="ECO:0000313" key="6">
    <source>
        <dbReference type="Proteomes" id="UP000235826"/>
    </source>
</evidence>
<dbReference type="EMBL" id="CP025791">
    <property type="protein sequence ID" value="AUP81612.1"/>
    <property type="molecule type" value="Genomic_DNA"/>
</dbReference>
<accession>A0A2K9PWZ8</accession>
<evidence type="ECO:0000256" key="1">
    <source>
        <dbReference type="ARBA" id="ARBA00023015"/>
    </source>
</evidence>
<dbReference type="PANTHER" id="PTHR33204:SF29">
    <property type="entry name" value="TRANSCRIPTIONAL REGULATOR"/>
    <property type="match status" value="1"/>
</dbReference>
<organism evidence="5 6">
    <name type="scientific">Flavivirga eckloniae</name>
    <dbReference type="NCBI Taxonomy" id="1803846"/>
    <lineage>
        <taxon>Bacteria</taxon>
        <taxon>Pseudomonadati</taxon>
        <taxon>Bacteroidota</taxon>
        <taxon>Flavobacteriia</taxon>
        <taxon>Flavobacteriales</taxon>
        <taxon>Flavobacteriaceae</taxon>
        <taxon>Flavivirga</taxon>
    </lineage>
</organism>
<dbReference type="Gene3D" id="1.10.10.10">
    <property type="entry name" value="Winged helix-like DNA-binding domain superfamily/Winged helix DNA-binding domain"/>
    <property type="match status" value="1"/>
</dbReference>
<keyword evidence="2" id="KW-0238">DNA-binding</keyword>
<protein>
    <submittedName>
        <fullName evidence="5">Transcriptional regulator</fullName>
    </submittedName>
</protein>
<sequence length="104" mass="12297">MSCGLSYAVELLNGRWKINVLWNLAKEVHRYGQMKRNIPGISEKMLTQRLRDLEKEGLIIRKDFKTIPPHVEYHLTDSGKELIPILEQMCRWGNRIREETNVSY</sequence>
<dbReference type="SUPFAM" id="SSF46785">
    <property type="entry name" value="Winged helix' DNA-binding domain"/>
    <property type="match status" value="1"/>
</dbReference>
<dbReference type="InterPro" id="IPR036390">
    <property type="entry name" value="WH_DNA-bd_sf"/>
</dbReference>
<dbReference type="InterPro" id="IPR036388">
    <property type="entry name" value="WH-like_DNA-bd_sf"/>
</dbReference>
<dbReference type="OrthoDB" id="9797599at2"/>
<evidence type="ECO:0000313" key="5">
    <source>
        <dbReference type="EMBL" id="AUP81612.1"/>
    </source>
</evidence>
<gene>
    <name evidence="5" type="ORF">C1H87_12350</name>
</gene>
<reference evidence="5 6" key="1">
    <citation type="submission" date="2018-01" db="EMBL/GenBank/DDBJ databases">
        <title>Complete genome sequence of Flavivirga eckloniae ECD14 isolated from seaweed Ecklonia cava.</title>
        <authorList>
            <person name="Lee J.H."/>
            <person name="Baik K.S."/>
            <person name="Seong C.N."/>
        </authorList>
    </citation>
    <scope>NUCLEOTIDE SEQUENCE [LARGE SCALE GENOMIC DNA]</scope>
    <source>
        <strain evidence="5 6">ECD14</strain>
    </source>
</reference>
<evidence type="ECO:0000259" key="4">
    <source>
        <dbReference type="PROSITE" id="PS51118"/>
    </source>
</evidence>
<dbReference type="InterPro" id="IPR002577">
    <property type="entry name" value="HTH_HxlR"/>
</dbReference>
<feature type="domain" description="HTH hxlR-type" evidence="4">
    <location>
        <begin position="3"/>
        <end position="101"/>
    </location>
</feature>
<dbReference type="KEGG" id="fek:C1H87_12350"/>
<name>A0A2K9PWZ8_9FLAO</name>
<keyword evidence="6" id="KW-1185">Reference proteome</keyword>